<accession>A0AAX0VHW5</accession>
<gene>
    <name evidence="2" type="ORF">CYJ95_11010</name>
</gene>
<evidence type="ECO:0000313" key="2">
    <source>
        <dbReference type="EMBL" id="PKZ79820.1"/>
    </source>
</evidence>
<sequence>MNSTPAWALWLPLLGVVVGALLTHWIQSRRDEVAHQRAVTLREQDQAREKADREARERAQTGALVQSLLVRAAEAELTHSFIRSVTVSHFDKSSNPLWTTKEIAARLEENLLEMTRITIAAALVDVELGEAAKEMEDAAKVPPIEHKSSDDVTAAARKFTGLATKWLRENTEGMTAHLRYQ</sequence>
<dbReference type="EMBL" id="PKJT01000015">
    <property type="protein sequence ID" value="PKZ79820.1"/>
    <property type="molecule type" value="Genomic_DNA"/>
</dbReference>
<keyword evidence="1" id="KW-1133">Transmembrane helix</keyword>
<name>A0AAX0VHW5_MICLU</name>
<comment type="caution">
    <text evidence="2">The sequence shown here is derived from an EMBL/GenBank/DDBJ whole genome shotgun (WGS) entry which is preliminary data.</text>
</comment>
<feature type="transmembrane region" description="Helical" evidence="1">
    <location>
        <begin position="6"/>
        <end position="26"/>
    </location>
</feature>
<dbReference type="RefSeq" id="WP_101966155.1">
    <property type="nucleotide sequence ID" value="NZ_JBIVHP010000015.1"/>
</dbReference>
<protein>
    <submittedName>
        <fullName evidence="2">Uncharacterized protein</fullName>
    </submittedName>
</protein>
<proteinExistence type="predicted"/>
<evidence type="ECO:0000313" key="3">
    <source>
        <dbReference type="Proteomes" id="UP000234847"/>
    </source>
</evidence>
<keyword evidence="1" id="KW-0812">Transmembrane</keyword>
<reference evidence="2 3" key="1">
    <citation type="submission" date="2017-12" db="EMBL/GenBank/DDBJ databases">
        <title>Phylogenetic diversity of female urinary microbiome.</title>
        <authorList>
            <person name="Thomas-White K."/>
            <person name="Wolfe A.J."/>
        </authorList>
    </citation>
    <scope>NUCLEOTIDE SEQUENCE [LARGE SCALE GENOMIC DNA]</scope>
    <source>
        <strain evidence="2 3">UMB0038</strain>
    </source>
</reference>
<evidence type="ECO:0000256" key="1">
    <source>
        <dbReference type="SAM" id="Phobius"/>
    </source>
</evidence>
<keyword evidence="1" id="KW-0472">Membrane</keyword>
<dbReference type="Proteomes" id="UP000234847">
    <property type="component" value="Unassembled WGS sequence"/>
</dbReference>
<organism evidence="2 3">
    <name type="scientific">Micrococcus luteus</name>
    <name type="common">Micrococcus lysodeikticus</name>
    <dbReference type="NCBI Taxonomy" id="1270"/>
    <lineage>
        <taxon>Bacteria</taxon>
        <taxon>Bacillati</taxon>
        <taxon>Actinomycetota</taxon>
        <taxon>Actinomycetes</taxon>
        <taxon>Micrococcales</taxon>
        <taxon>Micrococcaceae</taxon>
        <taxon>Micrococcus</taxon>
    </lineage>
</organism>
<dbReference type="AlphaFoldDB" id="A0AAX0VHW5"/>